<keyword evidence="3 8" id="KW-0808">Transferase</keyword>
<gene>
    <name evidence="8" type="ORF">FPANT_3364</name>
</gene>
<feature type="domain" description="GST C-terminal" evidence="7">
    <location>
        <begin position="89"/>
        <end position="202"/>
    </location>
</feature>
<dbReference type="PROSITE" id="PS50404">
    <property type="entry name" value="GST_NTER"/>
    <property type="match status" value="1"/>
</dbReference>
<evidence type="ECO:0000256" key="1">
    <source>
        <dbReference type="ARBA" id="ARBA00007409"/>
    </source>
</evidence>
<evidence type="ECO:0000256" key="4">
    <source>
        <dbReference type="ARBA" id="ARBA00047960"/>
    </source>
</evidence>
<dbReference type="GO" id="GO:0043295">
    <property type="term" value="F:glutathione binding"/>
    <property type="evidence" value="ECO:0007669"/>
    <property type="project" value="TreeGrafter"/>
</dbReference>
<dbReference type="EC" id="2.5.1.18" evidence="2"/>
<dbReference type="InterPro" id="IPR010987">
    <property type="entry name" value="Glutathione-S-Trfase_C-like"/>
</dbReference>
<dbReference type="InterPro" id="IPR040079">
    <property type="entry name" value="Glutathione_S-Trfase"/>
</dbReference>
<dbReference type="Gene3D" id="3.40.30.10">
    <property type="entry name" value="Glutaredoxin"/>
    <property type="match status" value="1"/>
</dbReference>
<evidence type="ECO:0000259" key="6">
    <source>
        <dbReference type="PROSITE" id="PS50404"/>
    </source>
</evidence>
<dbReference type="InterPro" id="IPR036249">
    <property type="entry name" value="Thioredoxin-like_sf"/>
</dbReference>
<dbReference type="AlphaFoldDB" id="A0A8H5PLZ9"/>
<evidence type="ECO:0000256" key="2">
    <source>
        <dbReference type="ARBA" id="ARBA00012452"/>
    </source>
</evidence>
<dbReference type="GO" id="GO:0004364">
    <property type="term" value="F:glutathione transferase activity"/>
    <property type="evidence" value="ECO:0007669"/>
    <property type="project" value="UniProtKB-EC"/>
</dbReference>
<comment type="similarity">
    <text evidence="1 5">Belongs to the GST superfamily.</text>
</comment>
<dbReference type="SFLD" id="SFLDS00019">
    <property type="entry name" value="Glutathione_Transferase_(cytos"/>
    <property type="match status" value="1"/>
</dbReference>
<evidence type="ECO:0000259" key="7">
    <source>
        <dbReference type="PROSITE" id="PS50405"/>
    </source>
</evidence>
<feature type="domain" description="GST N-terminal" evidence="6">
    <location>
        <begin position="1"/>
        <end position="68"/>
    </location>
</feature>
<sequence>MLEKGLDWEYRHVNIVKSESRSTEHLKRNPFGKLPVLDVVDDKGETVLRICESRAIARYIAIAFSDKGNNLIPDITNVSAMASFEEAASIEASYLSTKAFQYASDILIRPLLGVPRLDKETVLEIWNGLSGDLKVIDNILSSRKYLAGSDFTLADIWSMPWVFQLVDLKGGDDVFFAGLPHLRRWWETINTTPETEKLPSRQ</sequence>
<dbReference type="Proteomes" id="UP000544095">
    <property type="component" value="Unassembled WGS sequence"/>
</dbReference>
<dbReference type="PANTHER" id="PTHR43900:SF3">
    <property type="entry name" value="GLUTATHIONE S-TRANSFERASE RHO"/>
    <property type="match status" value="1"/>
</dbReference>
<accession>A0A8H5PLZ9</accession>
<dbReference type="GO" id="GO:0005737">
    <property type="term" value="C:cytoplasm"/>
    <property type="evidence" value="ECO:0007669"/>
    <property type="project" value="TreeGrafter"/>
</dbReference>
<name>A0A8H5PLZ9_9HYPO</name>
<organism evidence="8 9">
    <name type="scientific">Fusarium pseudoanthophilum</name>
    <dbReference type="NCBI Taxonomy" id="48495"/>
    <lineage>
        <taxon>Eukaryota</taxon>
        <taxon>Fungi</taxon>
        <taxon>Dikarya</taxon>
        <taxon>Ascomycota</taxon>
        <taxon>Pezizomycotina</taxon>
        <taxon>Sordariomycetes</taxon>
        <taxon>Hypocreomycetidae</taxon>
        <taxon>Hypocreales</taxon>
        <taxon>Nectriaceae</taxon>
        <taxon>Fusarium</taxon>
        <taxon>Fusarium fujikuroi species complex</taxon>
    </lineage>
</organism>
<evidence type="ECO:0000313" key="8">
    <source>
        <dbReference type="EMBL" id="KAF5599530.1"/>
    </source>
</evidence>
<dbReference type="InterPro" id="IPR036282">
    <property type="entry name" value="Glutathione-S-Trfase_C_sf"/>
</dbReference>
<dbReference type="EMBL" id="JAAOAR010000150">
    <property type="protein sequence ID" value="KAF5599530.1"/>
    <property type="molecule type" value="Genomic_DNA"/>
</dbReference>
<dbReference type="Pfam" id="PF00043">
    <property type="entry name" value="GST_C"/>
    <property type="match status" value="1"/>
</dbReference>
<dbReference type="InterPro" id="IPR004045">
    <property type="entry name" value="Glutathione_S-Trfase_N"/>
</dbReference>
<dbReference type="PROSITE" id="PS50405">
    <property type="entry name" value="GST_CTER"/>
    <property type="match status" value="1"/>
</dbReference>
<dbReference type="SFLD" id="SFLDG00358">
    <property type="entry name" value="Main_(cytGST)"/>
    <property type="match status" value="1"/>
</dbReference>
<dbReference type="PANTHER" id="PTHR43900">
    <property type="entry name" value="GLUTATHIONE S-TRANSFERASE RHO"/>
    <property type="match status" value="1"/>
</dbReference>
<comment type="catalytic activity">
    <reaction evidence="4">
        <text>RX + glutathione = an S-substituted glutathione + a halide anion + H(+)</text>
        <dbReference type="Rhea" id="RHEA:16437"/>
        <dbReference type="ChEBI" id="CHEBI:15378"/>
        <dbReference type="ChEBI" id="CHEBI:16042"/>
        <dbReference type="ChEBI" id="CHEBI:17792"/>
        <dbReference type="ChEBI" id="CHEBI:57925"/>
        <dbReference type="ChEBI" id="CHEBI:90779"/>
        <dbReference type="EC" id="2.5.1.18"/>
    </reaction>
</comment>
<comment type="caution">
    <text evidence="8">The sequence shown here is derived from an EMBL/GenBank/DDBJ whole genome shotgun (WGS) entry which is preliminary data.</text>
</comment>
<reference evidence="8 9" key="1">
    <citation type="submission" date="2020-05" db="EMBL/GenBank/DDBJ databases">
        <title>Identification and distribution of gene clusters putatively required for synthesis of sphingolipid metabolism inhibitors in phylogenetically diverse species of the filamentous fungus Fusarium.</title>
        <authorList>
            <person name="Kim H.-S."/>
            <person name="Busman M."/>
            <person name="Brown D.W."/>
            <person name="Divon H."/>
            <person name="Uhlig S."/>
            <person name="Proctor R.H."/>
        </authorList>
    </citation>
    <scope>NUCLEOTIDE SEQUENCE [LARGE SCALE GENOMIC DNA]</scope>
    <source>
        <strain evidence="8 9">NRRL 25211</strain>
    </source>
</reference>
<dbReference type="SUPFAM" id="SSF47616">
    <property type="entry name" value="GST C-terminal domain-like"/>
    <property type="match status" value="1"/>
</dbReference>
<dbReference type="InterPro" id="IPR004046">
    <property type="entry name" value="GST_C"/>
</dbReference>
<evidence type="ECO:0000256" key="5">
    <source>
        <dbReference type="RuleBase" id="RU003494"/>
    </source>
</evidence>
<dbReference type="Gene3D" id="1.20.1050.10">
    <property type="match status" value="1"/>
</dbReference>
<evidence type="ECO:0000313" key="9">
    <source>
        <dbReference type="Proteomes" id="UP000544095"/>
    </source>
</evidence>
<dbReference type="GO" id="GO:0006749">
    <property type="term" value="P:glutathione metabolic process"/>
    <property type="evidence" value="ECO:0007669"/>
    <property type="project" value="TreeGrafter"/>
</dbReference>
<protein>
    <recommendedName>
        <fullName evidence="2">glutathione transferase</fullName>
        <ecNumber evidence="2">2.5.1.18</ecNumber>
    </recommendedName>
</protein>
<dbReference type="SUPFAM" id="SSF52833">
    <property type="entry name" value="Thioredoxin-like"/>
    <property type="match status" value="1"/>
</dbReference>
<proteinExistence type="inferred from homology"/>
<dbReference type="Pfam" id="PF02798">
    <property type="entry name" value="GST_N"/>
    <property type="match status" value="1"/>
</dbReference>
<evidence type="ECO:0000256" key="3">
    <source>
        <dbReference type="ARBA" id="ARBA00022679"/>
    </source>
</evidence>
<keyword evidence="9" id="KW-1185">Reference proteome</keyword>